<keyword evidence="1" id="KW-0472">Membrane</keyword>
<reference evidence="2 3" key="1">
    <citation type="journal article" date="2020" name="Biotechnol. Biofuels">
        <title>New insights from the biogas microbiome by comprehensive genome-resolved metagenomics of nearly 1600 species originating from multiple anaerobic digesters.</title>
        <authorList>
            <person name="Campanaro S."/>
            <person name="Treu L."/>
            <person name="Rodriguez-R L.M."/>
            <person name="Kovalovszki A."/>
            <person name="Ziels R.M."/>
            <person name="Maus I."/>
            <person name="Zhu X."/>
            <person name="Kougias P.G."/>
            <person name="Basile A."/>
            <person name="Luo G."/>
            <person name="Schluter A."/>
            <person name="Konstantinidis K.T."/>
            <person name="Angelidaki I."/>
        </authorList>
    </citation>
    <scope>NUCLEOTIDE SEQUENCE [LARGE SCALE GENOMIC DNA]</scope>
    <source>
        <strain evidence="2">AS05jafATM_89</strain>
    </source>
</reference>
<dbReference type="Gene3D" id="3.30.70.60">
    <property type="match status" value="1"/>
</dbReference>
<evidence type="ECO:0000313" key="2">
    <source>
        <dbReference type="EMBL" id="HHX99087.1"/>
    </source>
</evidence>
<keyword evidence="1" id="KW-1133">Transmembrane helix</keyword>
<protein>
    <submittedName>
        <fullName evidence="2">Uncharacterized protein</fullName>
    </submittedName>
</protein>
<name>A0A832QGN0_9BACT</name>
<evidence type="ECO:0000313" key="3">
    <source>
        <dbReference type="Proteomes" id="UP000576550"/>
    </source>
</evidence>
<dbReference type="AlphaFoldDB" id="A0A832QGN0"/>
<comment type="caution">
    <text evidence="2">The sequence shown here is derived from an EMBL/GenBank/DDBJ whole genome shotgun (WGS) entry which is preliminary data.</text>
</comment>
<dbReference type="Proteomes" id="UP000576550">
    <property type="component" value="Unassembled WGS sequence"/>
</dbReference>
<dbReference type="EMBL" id="DUTP01000001">
    <property type="protein sequence ID" value="HHX99087.1"/>
    <property type="molecule type" value="Genomic_DNA"/>
</dbReference>
<gene>
    <name evidence="2" type="ORF">GX533_00145</name>
</gene>
<proteinExistence type="predicted"/>
<evidence type="ECO:0000256" key="1">
    <source>
        <dbReference type="SAM" id="Phobius"/>
    </source>
</evidence>
<feature type="transmembrane region" description="Helical" evidence="1">
    <location>
        <begin position="28"/>
        <end position="50"/>
    </location>
</feature>
<organism evidence="2 3">
    <name type="scientific">Candidatus Dojkabacteria bacterium</name>
    <dbReference type="NCBI Taxonomy" id="2099670"/>
    <lineage>
        <taxon>Bacteria</taxon>
        <taxon>Candidatus Dojkabacteria</taxon>
    </lineage>
</organism>
<accession>A0A832QGN0</accession>
<sequence length="243" mass="27359">MEKQSNIRREIEGIDEKIKGTKLKVKDLIVPIIVAIILIFVAIFVFIPMLRNAIDLRAELTEIKRKQEQMLSLREAVNGIDEGVMLADLTDAKSVIPKTLKVSNFLYYIDELAYEKNLSSEVISVGDVNVTSPRGEDSASKGDSKYKGVNGPLAYSGKLQDVLSFLDSFYTSSPYIVSPENITLESRGDNRWEVELNLTGYYILEEENVIVNLYKPFKAYTDYSDVVGIFREKALRLAGDTDL</sequence>
<dbReference type="InterPro" id="IPR014717">
    <property type="entry name" value="Transl_elong_EF1B/ribsomal_bS6"/>
</dbReference>
<keyword evidence="1" id="KW-0812">Transmembrane</keyword>